<dbReference type="Proteomes" id="UP000189701">
    <property type="component" value="Unplaced"/>
</dbReference>
<name>A0A1U7WRL3_NICSY</name>
<reference evidence="2" key="2">
    <citation type="submission" date="2025-08" db="UniProtKB">
        <authorList>
            <consortium name="RefSeq"/>
        </authorList>
    </citation>
    <scope>IDENTIFICATION</scope>
    <source>
        <tissue evidence="2">Leaf</tissue>
    </source>
</reference>
<evidence type="ECO:0000313" key="1">
    <source>
        <dbReference type="Proteomes" id="UP000189701"/>
    </source>
</evidence>
<keyword evidence="1" id="KW-1185">Reference proteome</keyword>
<dbReference type="RefSeq" id="XP_009777324.1">
    <property type="nucleotide sequence ID" value="XM_009779022.1"/>
</dbReference>
<dbReference type="PANTHER" id="PTHR33116">
    <property type="entry name" value="REVERSE TRANSCRIPTASE ZINC-BINDING DOMAIN-CONTAINING PROTEIN-RELATED-RELATED"/>
    <property type="match status" value="1"/>
</dbReference>
<evidence type="ECO:0000313" key="2">
    <source>
        <dbReference type="RefSeq" id="XP_009777324.1"/>
    </source>
</evidence>
<dbReference type="eggNOG" id="KOG1075">
    <property type="taxonomic scope" value="Eukaryota"/>
</dbReference>
<dbReference type="AlphaFoldDB" id="A0A1U7WRL3"/>
<accession>A0A1U7WRL3</accession>
<organism evidence="1 2">
    <name type="scientific">Nicotiana sylvestris</name>
    <name type="common">Wood tobacco</name>
    <name type="synonym">South American tobacco</name>
    <dbReference type="NCBI Taxonomy" id="4096"/>
    <lineage>
        <taxon>Eukaryota</taxon>
        <taxon>Viridiplantae</taxon>
        <taxon>Streptophyta</taxon>
        <taxon>Embryophyta</taxon>
        <taxon>Tracheophyta</taxon>
        <taxon>Spermatophyta</taxon>
        <taxon>Magnoliopsida</taxon>
        <taxon>eudicotyledons</taxon>
        <taxon>Gunneridae</taxon>
        <taxon>Pentapetalae</taxon>
        <taxon>asterids</taxon>
        <taxon>lamiids</taxon>
        <taxon>Solanales</taxon>
        <taxon>Solanaceae</taxon>
        <taxon>Nicotianoideae</taxon>
        <taxon>Nicotianeae</taxon>
        <taxon>Nicotiana</taxon>
    </lineage>
</organism>
<reference evidence="1" key="1">
    <citation type="journal article" date="2013" name="Genome Biol.">
        <title>Reference genomes and transcriptomes of Nicotiana sylvestris and Nicotiana tomentosiformis.</title>
        <authorList>
            <person name="Sierro N."/>
            <person name="Battey J.N."/>
            <person name="Ouadi S."/>
            <person name="Bovet L."/>
            <person name="Goepfert S."/>
            <person name="Bakaher N."/>
            <person name="Peitsch M.C."/>
            <person name="Ivanov N.V."/>
        </authorList>
    </citation>
    <scope>NUCLEOTIDE SEQUENCE [LARGE SCALE GENOMIC DNA]</scope>
</reference>
<protein>
    <submittedName>
        <fullName evidence="2">Uncharacterized protein LOC104226921</fullName>
    </submittedName>
</protein>
<dbReference type="PANTHER" id="PTHR33116:SF67">
    <property type="entry name" value="REVERSE TRANSCRIPTASE"/>
    <property type="match status" value="1"/>
</dbReference>
<dbReference type="OrthoDB" id="1301749at2759"/>
<proteinExistence type="predicted"/>
<sequence length="226" mass="26353">MEYYQPMITKVLDRLQSWKGKLLSIGGRAILITHVLQIQGQVTTGIGHHGVPYVCHRKKGGIGFRSLHDVAKALFCKLWWKYRTKPSLWSSFMSQKYCKKMNSVVVQWRKGSHVWRKMLECRDLVEHLIIWQPRMGSSLFWYDNWTGLGALYFLIAQNFGVDESVHNVWDVVYGGEWNTQRLYEILLEEFAEHIIVNLQPPAAQVVLDVPVWSLESKGQFSVRTTW</sequence>
<gene>
    <name evidence="2" type="primary">LOC104226921</name>
</gene>